<proteinExistence type="predicted"/>
<organism evidence="1 2">
    <name type="scientific">Auriscalpium vulgare</name>
    <dbReference type="NCBI Taxonomy" id="40419"/>
    <lineage>
        <taxon>Eukaryota</taxon>
        <taxon>Fungi</taxon>
        <taxon>Dikarya</taxon>
        <taxon>Basidiomycota</taxon>
        <taxon>Agaricomycotina</taxon>
        <taxon>Agaricomycetes</taxon>
        <taxon>Russulales</taxon>
        <taxon>Auriscalpiaceae</taxon>
        <taxon>Auriscalpium</taxon>
    </lineage>
</organism>
<dbReference type="EMBL" id="MU275995">
    <property type="protein sequence ID" value="KAI0044073.1"/>
    <property type="molecule type" value="Genomic_DNA"/>
</dbReference>
<gene>
    <name evidence="1" type="ORF">FA95DRAFT_1497680</name>
</gene>
<sequence>MRDVPTFTLRFEHIPGVNDSEHPITIGFYTTEERPLLSERCWRPFDRGDAGRYEIRETKNAGKGMFSLDSHAAGGLVACDRPLVVFAIVDKGTKDGTVMERTLARMPAETRDVLLALHSCEPDAPSVESAIARTNRFEVGQVPEAFGPCCAVFNDLSRINHCCAPNATFHWDPESLTGYIRALQPIAPGEEVFITYVANYAPYHRRQETLPRLYAFMCTCATCALPSRERIADDDVRQECIRASEEAGNPPVVTAATAVVVTKAALRLARRMRGAGLYEPHAWAAVSRALVETACVLGDRARAVRWALVAAGAVRAETGADGGWDEVAAAPERTEAWLRDERVGDATQSAGRVVWNGPQFCPECGAM</sequence>
<accession>A0ACB8RIW5</accession>
<keyword evidence="2" id="KW-1185">Reference proteome</keyword>
<dbReference type="Proteomes" id="UP000814033">
    <property type="component" value="Unassembled WGS sequence"/>
</dbReference>
<comment type="caution">
    <text evidence="1">The sequence shown here is derived from an EMBL/GenBank/DDBJ whole genome shotgun (WGS) entry which is preliminary data.</text>
</comment>
<protein>
    <submittedName>
        <fullName evidence="1">SET domain-containing protein</fullName>
    </submittedName>
</protein>
<evidence type="ECO:0000313" key="1">
    <source>
        <dbReference type="EMBL" id="KAI0044073.1"/>
    </source>
</evidence>
<evidence type="ECO:0000313" key="2">
    <source>
        <dbReference type="Proteomes" id="UP000814033"/>
    </source>
</evidence>
<reference evidence="1" key="2">
    <citation type="journal article" date="2022" name="New Phytol.">
        <title>Evolutionary transition to the ectomycorrhizal habit in the genomes of a hyperdiverse lineage of mushroom-forming fungi.</title>
        <authorList>
            <person name="Looney B."/>
            <person name="Miyauchi S."/>
            <person name="Morin E."/>
            <person name="Drula E."/>
            <person name="Courty P.E."/>
            <person name="Kohler A."/>
            <person name="Kuo A."/>
            <person name="LaButti K."/>
            <person name="Pangilinan J."/>
            <person name="Lipzen A."/>
            <person name="Riley R."/>
            <person name="Andreopoulos W."/>
            <person name="He G."/>
            <person name="Johnson J."/>
            <person name="Nolan M."/>
            <person name="Tritt A."/>
            <person name="Barry K.W."/>
            <person name="Grigoriev I.V."/>
            <person name="Nagy L.G."/>
            <person name="Hibbett D."/>
            <person name="Henrissat B."/>
            <person name="Matheny P.B."/>
            <person name="Labbe J."/>
            <person name="Martin F.M."/>
        </authorList>
    </citation>
    <scope>NUCLEOTIDE SEQUENCE</scope>
    <source>
        <strain evidence="1">FP105234-sp</strain>
    </source>
</reference>
<name>A0ACB8RIW5_9AGAM</name>
<reference evidence="1" key="1">
    <citation type="submission" date="2021-02" db="EMBL/GenBank/DDBJ databases">
        <authorList>
            <consortium name="DOE Joint Genome Institute"/>
            <person name="Ahrendt S."/>
            <person name="Looney B.P."/>
            <person name="Miyauchi S."/>
            <person name="Morin E."/>
            <person name="Drula E."/>
            <person name="Courty P.E."/>
            <person name="Chicoki N."/>
            <person name="Fauchery L."/>
            <person name="Kohler A."/>
            <person name="Kuo A."/>
            <person name="Labutti K."/>
            <person name="Pangilinan J."/>
            <person name="Lipzen A."/>
            <person name="Riley R."/>
            <person name="Andreopoulos W."/>
            <person name="He G."/>
            <person name="Johnson J."/>
            <person name="Barry K.W."/>
            <person name="Grigoriev I.V."/>
            <person name="Nagy L."/>
            <person name="Hibbett D."/>
            <person name="Henrissat B."/>
            <person name="Matheny P.B."/>
            <person name="Labbe J."/>
            <person name="Martin F."/>
        </authorList>
    </citation>
    <scope>NUCLEOTIDE SEQUENCE</scope>
    <source>
        <strain evidence="1">FP105234-sp</strain>
    </source>
</reference>